<protein>
    <recommendedName>
        <fullName evidence="10">Acyl-CoA dehydrogenase</fullName>
    </recommendedName>
</protein>
<dbReference type="InterPro" id="IPR037069">
    <property type="entry name" value="AcylCoA_DH/ox_N_sf"/>
</dbReference>
<dbReference type="Pfam" id="PF00441">
    <property type="entry name" value="Acyl-CoA_dh_1"/>
    <property type="match status" value="1"/>
</dbReference>
<evidence type="ECO:0000313" key="8">
    <source>
        <dbReference type="EMBL" id="GIG41201.1"/>
    </source>
</evidence>
<dbReference type="EMBL" id="BONP01000021">
    <property type="protein sequence ID" value="GIG41201.1"/>
    <property type="molecule type" value="Genomic_DNA"/>
</dbReference>
<dbReference type="InterPro" id="IPR009100">
    <property type="entry name" value="AcylCoA_DH/oxidase_NM_dom_sf"/>
</dbReference>
<dbReference type="CDD" id="cd00567">
    <property type="entry name" value="ACAD"/>
    <property type="match status" value="1"/>
</dbReference>
<keyword evidence="3 5" id="KW-0285">Flavoprotein</keyword>
<dbReference type="Gene3D" id="1.20.140.10">
    <property type="entry name" value="Butyryl-CoA Dehydrogenase, subunit A, domain 3"/>
    <property type="match status" value="1"/>
</dbReference>
<organism evidence="8 9">
    <name type="scientific">Cellulomonas phragmiteti</name>
    <dbReference type="NCBI Taxonomy" id="478780"/>
    <lineage>
        <taxon>Bacteria</taxon>
        <taxon>Bacillati</taxon>
        <taxon>Actinomycetota</taxon>
        <taxon>Actinomycetes</taxon>
        <taxon>Micrococcales</taxon>
        <taxon>Cellulomonadaceae</taxon>
        <taxon>Cellulomonas</taxon>
    </lineage>
</organism>
<proteinExistence type="inferred from homology"/>
<reference evidence="8 9" key="1">
    <citation type="submission" date="2021-01" db="EMBL/GenBank/DDBJ databases">
        <title>Whole genome shotgun sequence of Cellulomonas phragmiteti NBRC 110785.</title>
        <authorList>
            <person name="Komaki H."/>
            <person name="Tamura T."/>
        </authorList>
    </citation>
    <scope>NUCLEOTIDE SEQUENCE [LARGE SCALE GENOMIC DNA]</scope>
    <source>
        <strain evidence="8 9">NBRC 110785</strain>
    </source>
</reference>
<feature type="domain" description="Acyl-CoA dehydrogenase/oxidase C-terminal" evidence="6">
    <location>
        <begin position="255"/>
        <end position="406"/>
    </location>
</feature>
<comment type="similarity">
    <text evidence="2 5">Belongs to the acyl-CoA dehydrogenase family.</text>
</comment>
<dbReference type="Proteomes" id="UP000614741">
    <property type="component" value="Unassembled WGS sequence"/>
</dbReference>
<dbReference type="InterPro" id="IPR036250">
    <property type="entry name" value="AcylCo_DH-like_C"/>
</dbReference>
<evidence type="ECO:0000256" key="5">
    <source>
        <dbReference type="RuleBase" id="RU362125"/>
    </source>
</evidence>
<dbReference type="InterPro" id="IPR006091">
    <property type="entry name" value="Acyl-CoA_Oxase/DH_mid-dom"/>
</dbReference>
<dbReference type="PANTHER" id="PTHR43884">
    <property type="entry name" value="ACYL-COA DEHYDROGENASE"/>
    <property type="match status" value="1"/>
</dbReference>
<keyword evidence="9" id="KW-1185">Reference proteome</keyword>
<evidence type="ECO:0000256" key="4">
    <source>
        <dbReference type="ARBA" id="ARBA00022827"/>
    </source>
</evidence>
<dbReference type="InterPro" id="IPR046373">
    <property type="entry name" value="Acyl-CoA_Oxase/DH_mid-dom_sf"/>
</dbReference>
<dbReference type="Pfam" id="PF02770">
    <property type="entry name" value="Acyl-CoA_dh_M"/>
    <property type="match status" value="1"/>
</dbReference>
<sequence>MVAARRLGAVTAVTAVTEMTAATRPGSLAESLADRIAADAATGGPFGPDATAARDEAERFPDDEVRLLDAWGGPAAFVPARLGGAPGDVHDLFDVVRVLAEHDLTLAVGYCKTYLGAAPVWVAGGPEQQAQVARLVMVEHAVASWGLTEPGRGSDLAAGTTRARRRPDGAWVLDGTKWPVNNASRGRLLTVLARTADRPGPAGTSVLLVDGADIGPGGRTPLPKARTHGIRGADISGVRFSEAVLPAGALVGQEGTGLRTTLLALQFTRMVTAALSVAALTSAHRVVGEFAHARELHGTRLARLPHAARVLADAAAALDLVVSGCRTALGTSATRPAELSVVSALVKAGVPTLAQRHLTALAQLYGARGYLAPGPVSDGRFARLERDHRIVAIFDGSTAVNRAGVVAQLPVVAARHAARHAAGPAAGGDLLDLLAAARDRRPADYGGATLLSRDGCTLLGVLTDPSAPGAAGVLAGALSATLEAGRALRTVADRQEPAAVQLVARLELLYLAAAVELRRRAGELADDRAERALSLAARQVQALPLDAEVAA</sequence>
<dbReference type="Gene3D" id="1.10.540.10">
    <property type="entry name" value="Acyl-CoA dehydrogenase/oxidase, N-terminal domain"/>
    <property type="match status" value="1"/>
</dbReference>
<feature type="domain" description="Acyl-CoA oxidase/dehydrogenase middle" evidence="7">
    <location>
        <begin position="146"/>
        <end position="241"/>
    </location>
</feature>
<evidence type="ECO:0000256" key="2">
    <source>
        <dbReference type="ARBA" id="ARBA00009347"/>
    </source>
</evidence>
<dbReference type="SUPFAM" id="SSF56645">
    <property type="entry name" value="Acyl-CoA dehydrogenase NM domain-like"/>
    <property type="match status" value="1"/>
</dbReference>
<keyword evidence="5" id="KW-0560">Oxidoreductase</keyword>
<accession>A0ABQ4DPD2</accession>
<name>A0ABQ4DPD2_9CELL</name>
<evidence type="ECO:0000313" key="9">
    <source>
        <dbReference type="Proteomes" id="UP000614741"/>
    </source>
</evidence>
<evidence type="ECO:0008006" key="10">
    <source>
        <dbReference type="Google" id="ProtNLM"/>
    </source>
</evidence>
<dbReference type="PANTHER" id="PTHR43884:SF19">
    <property type="entry name" value="ACYL-COA DEHYDROGENASE FADE4-RELATED"/>
    <property type="match status" value="1"/>
</dbReference>
<evidence type="ECO:0000256" key="3">
    <source>
        <dbReference type="ARBA" id="ARBA00022630"/>
    </source>
</evidence>
<dbReference type="Gene3D" id="2.40.110.10">
    <property type="entry name" value="Butyryl-CoA Dehydrogenase, subunit A, domain 2"/>
    <property type="match status" value="1"/>
</dbReference>
<comment type="cofactor">
    <cofactor evidence="1 5">
        <name>FAD</name>
        <dbReference type="ChEBI" id="CHEBI:57692"/>
    </cofactor>
</comment>
<keyword evidence="4 5" id="KW-0274">FAD</keyword>
<evidence type="ECO:0000256" key="1">
    <source>
        <dbReference type="ARBA" id="ARBA00001974"/>
    </source>
</evidence>
<evidence type="ECO:0000259" key="6">
    <source>
        <dbReference type="Pfam" id="PF00441"/>
    </source>
</evidence>
<comment type="caution">
    <text evidence="8">The sequence shown here is derived from an EMBL/GenBank/DDBJ whole genome shotgun (WGS) entry which is preliminary data.</text>
</comment>
<gene>
    <name evidence="8" type="ORF">Cph01nite_29630</name>
</gene>
<evidence type="ECO:0000259" key="7">
    <source>
        <dbReference type="Pfam" id="PF02770"/>
    </source>
</evidence>
<dbReference type="SUPFAM" id="SSF47203">
    <property type="entry name" value="Acyl-CoA dehydrogenase C-terminal domain-like"/>
    <property type="match status" value="1"/>
</dbReference>
<dbReference type="InterPro" id="IPR009075">
    <property type="entry name" value="AcylCo_DH/oxidase_C"/>
</dbReference>